<dbReference type="Proteomes" id="UP000323000">
    <property type="component" value="Chromosome 11"/>
</dbReference>
<feature type="region of interest" description="Disordered" evidence="1">
    <location>
        <begin position="201"/>
        <end position="224"/>
    </location>
</feature>
<reference evidence="3" key="1">
    <citation type="journal article" date="2019" name="Gigascience">
        <title>De novo genome assembly of the endangered Acer yangbiense, a plant species with extremely small populations endemic to Yunnan Province, China.</title>
        <authorList>
            <person name="Yang J."/>
            <person name="Wariss H.M."/>
            <person name="Tao L."/>
            <person name="Zhang R."/>
            <person name="Yun Q."/>
            <person name="Hollingsworth P."/>
            <person name="Dao Z."/>
            <person name="Luo G."/>
            <person name="Guo H."/>
            <person name="Ma Y."/>
            <person name="Sun W."/>
        </authorList>
    </citation>
    <scope>NUCLEOTIDE SEQUENCE [LARGE SCALE GENOMIC DNA]</scope>
    <source>
        <strain evidence="3">cv. Malutang</strain>
    </source>
</reference>
<protein>
    <submittedName>
        <fullName evidence="2">Uncharacterized protein</fullName>
    </submittedName>
</protein>
<organism evidence="2 3">
    <name type="scientific">Acer yangbiense</name>
    <dbReference type="NCBI Taxonomy" id="1000413"/>
    <lineage>
        <taxon>Eukaryota</taxon>
        <taxon>Viridiplantae</taxon>
        <taxon>Streptophyta</taxon>
        <taxon>Embryophyta</taxon>
        <taxon>Tracheophyta</taxon>
        <taxon>Spermatophyta</taxon>
        <taxon>Magnoliopsida</taxon>
        <taxon>eudicotyledons</taxon>
        <taxon>Gunneridae</taxon>
        <taxon>Pentapetalae</taxon>
        <taxon>rosids</taxon>
        <taxon>malvids</taxon>
        <taxon>Sapindales</taxon>
        <taxon>Sapindaceae</taxon>
        <taxon>Hippocastanoideae</taxon>
        <taxon>Acereae</taxon>
        <taxon>Acer</taxon>
    </lineage>
</organism>
<evidence type="ECO:0000313" key="3">
    <source>
        <dbReference type="Proteomes" id="UP000323000"/>
    </source>
</evidence>
<feature type="compositionally biased region" description="Basic and acidic residues" evidence="1">
    <location>
        <begin position="201"/>
        <end position="210"/>
    </location>
</feature>
<dbReference type="OrthoDB" id="1750606at2759"/>
<comment type="caution">
    <text evidence="2">The sequence shown here is derived from an EMBL/GenBank/DDBJ whole genome shotgun (WGS) entry which is preliminary data.</text>
</comment>
<sequence>MNADEIAKLCDALTINDMDAPAQTLDANLKDMGIHRLGLCLVGKVLVSKLINKDIFIEVQIHNLPLLCMTKEIGFFLGRMIGEVSDYDTGTSMDGSGSFLRVRVKVPMDKPLRRSLRVDVLSNVVLVILWRAAWMRPLMVTCLWTIRKLGVWLRASSPPKRMLTGMGMSGPRNWNKPKSFGGANSDKGHYSASADNWRWKPPELMKESGKPKRGSNGRLEGMEESGVKMSRKSYMVLDANVINKHTNVSRNVGICGQMIDSPNKILTVELVGVEGPATSSDSLGGLTQSLGKDMGTLVDDFGVLCLSNESGLGP</sequence>
<evidence type="ECO:0000256" key="1">
    <source>
        <dbReference type="SAM" id="MobiDB-lite"/>
    </source>
</evidence>
<name>A0A5C7H4M5_9ROSI</name>
<evidence type="ECO:0000313" key="2">
    <source>
        <dbReference type="EMBL" id="TXG51186.1"/>
    </source>
</evidence>
<dbReference type="AlphaFoldDB" id="A0A5C7H4M5"/>
<proteinExistence type="predicted"/>
<keyword evidence="3" id="KW-1185">Reference proteome</keyword>
<gene>
    <name evidence="2" type="ORF">EZV62_023710</name>
</gene>
<accession>A0A5C7H4M5</accession>
<dbReference type="EMBL" id="VAHF01000011">
    <property type="protein sequence ID" value="TXG51186.1"/>
    <property type="molecule type" value="Genomic_DNA"/>
</dbReference>